<gene>
    <name evidence="2" type="ORF">KC19_4G256400</name>
</gene>
<name>A0A8T0ICM0_CERPU</name>
<evidence type="ECO:0000313" key="3">
    <source>
        <dbReference type="Proteomes" id="UP000822688"/>
    </source>
</evidence>
<feature type="region of interest" description="Disordered" evidence="1">
    <location>
        <begin position="92"/>
        <end position="111"/>
    </location>
</feature>
<comment type="caution">
    <text evidence="2">The sequence shown here is derived from an EMBL/GenBank/DDBJ whole genome shotgun (WGS) entry which is preliminary data.</text>
</comment>
<feature type="compositionally biased region" description="Low complexity" evidence="1">
    <location>
        <begin position="93"/>
        <end position="111"/>
    </location>
</feature>
<evidence type="ECO:0000313" key="2">
    <source>
        <dbReference type="EMBL" id="KAG0581490.1"/>
    </source>
</evidence>
<sequence length="111" mass="11737">MLAPSLVFLTRPSAPLLLACASGLFALSLRYNPSVHSFSFSNMASNQPSNNSVYKSSGGFKNFTESYGGKLYNDSDVQEAKAIGAAMKHYDAQQGSSGAAKSSSKSTSNRK</sequence>
<accession>A0A8T0ICM0</accession>
<dbReference type="EMBL" id="CM026424">
    <property type="protein sequence ID" value="KAG0581490.1"/>
    <property type="molecule type" value="Genomic_DNA"/>
</dbReference>
<proteinExistence type="predicted"/>
<dbReference type="AlphaFoldDB" id="A0A8T0ICM0"/>
<protein>
    <submittedName>
        <fullName evidence="2">Uncharacterized protein</fullName>
    </submittedName>
</protein>
<evidence type="ECO:0000256" key="1">
    <source>
        <dbReference type="SAM" id="MobiDB-lite"/>
    </source>
</evidence>
<reference evidence="2" key="1">
    <citation type="submission" date="2020-06" db="EMBL/GenBank/DDBJ databases">
        <title>WGS assembly of Ceratodon purpureus strain R40.</title>
        <authorList>
            <person name="Carey S.B."/>
            <person name="Jenkins J."/>
            <person name="Shu S."/>
            <person name="Lovell J.T."/>
            <person name="Sreedasyam A."/>
            <person name="Maumus F."/>
            <person name="Tiley G.P."/>
            <person name="Fernandez-Pozo N."/>
            <person name="Barry K."/>
            <person name="Chen C."/>
            <person name="Wang M."/>
            <person name="Lipzen A."/>
            <person name="Daum C."/>
            <person name="Saski C.A."/>
            <person name="Payton A.C."/>
            <person name="Mcbreen J.C."/>
            <person name="Conrad R.E."/>
            <person name="Kollar L.M."/>
            <person name="Olsson S."/>
            <person name="Huttunen S."/>
            <person name="Landis J.B."/>
            <person name="Wickett N.J."/>
            <person name="Johnson M.G."/>
            <person name="Rensing S.A."/>
            <person name="Grimwood J."/>
            <person name="Schmutz J."/>
            <person name="Mcdaniel S.F."/>
        </authorList>
    </citation>
    <scope>NUCLEOTIDE SEQUENCE</scope>
    <source>
        <strain evidence="2">R40</strain>
    </source>
</reference>
<organism evidence="2 3">
    <name type="scientific">Ceratodon purpureus</name>
    <name type="common">Fire moss</name>
    <name type="synonym">Dicranum purpureum</name>
    <dbReference type="NCBI Taxonomy" id="3225"/>
    <lineage>
        <taxon>Eukaryota</taxon>
        <taxon>Viridiplantae</taxon>
        <taxon>Streptophyta</taxon>
        <taxon>Embryophyta</taxon>
        <taxon>Bryophyta</taxon>
        <taxon>Bryophytina</taxon>
        <taxon>Bryopsida</taxon>
        <taxon>Dicranidae</taxon>
        <taxon>Pseudoditrichales</taxon>
        <taxon>Ditrichaceae</taxon>
        <taxon>Ceratodon</taxon>
    </lineage>
</organism>
<dbReference type="Proteomes" id="UP000822688">
    <property type="component" value="Chromosome 4"/>
</dbReference>
<keyword evidence="3" id="KW-1185">Reference proteome</keyword>